<proteinExistence type="predicted"/>
<accession>X1AX05</accession>
<comment type="caution">
    <text evidence="1">The sequence shown here is derived from an EMBL/GenBank/DDBJ whole genome shotgun (WGS) entry which is preliminary data.</text>
</comment>
<protein>
    <submittedName>
        <fullName evidence="1">Uncharacterized protein</fullName>
    </submittedName>
</protein>
<dbReference type="AlphaFoldDB" id="X1AX05"/>
<dbReference type="EMBL" id="BART01018239">
    <property type="protein sequence ID" value="GAG87649.1"/>
    <property type="molecule type" value="Genomic_DNA"/>
</dbReference>
<name>X1AX05_9ZZZZ</name>
<gene>
    <name evidence="1" type="ORF">S01H4_34469</name>
</gene>
<feature type="non-terminal residue" evidence="1">
    <location>
        <position position="1"/>
    </location>
</feature>
<reference evidence="1" key="1">
    <citation type="journal article" date="2014" name="Front. Microbiol.">
        <title>High frequency of phylogenetically diverse reductive dehalogenase-homologous genes in deep subseafloor sedimentary metagenomes.</title>
        <authorList>
            <person name="Kawai M."/>
            <person name="Futagami T."/>
            <person name="Toyoda A."/>
            <person name="Takaki Y."/>
            <person name="Nishi S."/>
            <person name="Hori S."/>
            <person name="Arai W."/>
            <person name="Tsubouchi T."/>
            <person name="Morono Y."/>
            <person name="Uchiyama I."/>
            <person name="Ito T."/>
            <person name="Fujiyama A."/>
            <person name="Inagaki F."/>
            <person name="Takami H."/>
        </authorList>
    </citation>
    <scope>NUCLEOTIDE SEQUENCE</scope>
    <source>
        <strain evidence="1">Expedition CK06-06</strain>
    </source>
</reference>
<sequence length="76" mass="8851">ILNRLRDEMLDMGYTMDEIHDRFGGNLDLFTLRDVLHFIATRRLKHRYNPATDELILDGEVQACRSVESVDAEVTE</sequence>
<evidence type="ECO:0000313" key="1">
    <source>
        <dbReference type="EMBL" id="GAG87649.1"/>
    </source>
</evidence>
<organism evidence="1">
    <name type="scientific">marine sediment metagenome</name>
    <dbReference type="NCBI Taxonomy" id="412755"/>
    <lineage>
        <taxon>unclassified sequences</taxon>
        <taxon>metagenomes</taxon>
        <taxon>ecological metagenomes</taxon>
    </lineage>
</organism>